<keyword evidence="5" id="KW-1133">Transmembrane helix</keyword>
<feature type="compositionally biased region" description="Low complexity" evidence="4">
    <location>
        <begin position="353"/>
        <end position="369"/>
    </location>
</feature>
<dbReference type="SUPFAM" id="SSF48726">
    <property type="entry name" value="Immunoglobulin"/>
    <property type="match status" value="1"/>
</dbReference>
<keyword evidence="5" id="KW-0472">Membrane</keyword>
<dbReference type="InterPro" id="IPR013783">
    <property type="entry name" value="Ig-like_fold"/>
</dbReference>
<keyword evidence="3" id="KW-0393">Immunoglobulin domain</keyword>
<dbReference type="InterPro" id="IPR003599">
    <property type="entry name" value="Ig_sub"/>
</dbReference>
<evidence type="ECO:0000313" key="8">
    <source>
        <dbReference type="Proteomes" id="UP001501940"/>
    </source>
</evidence>
<evidence type="ECO:0000313" key="7">
    <source>
        <dbReference type="Ensembl" id="ENSAOCP00000049653.1"/>
    </source>
</evidence>
<evidence type="ECO:0000256" key="2">
    <source>
        <dbReference type="ARBA" id="ARBA00023157"/>
    </source>
</evidence>
<evidence type="ECO:0000259" key="6">
    <source>
        <dbReference type="PROSITE" id="PS50835"/>
    </source>
</evidence>
<reference evidence="7 8" key="1">
    <citation type="submission" date="2022-01" db="EMBL/GenBank/DDBJ databases">
        <title>A chromosome-scale genome assembly of the false clownfish, Amphiprion ocellaris.</title>
        <authorList>
            <person name="Ryu T."/>
        </authorList>
    </citation>
    <scope>NUCLEOTIDE SEQUENCE [LARGE SCALE GENOMIC DNA]</scope>
</reference>
<feature type="compositionally biased region" description="Basic and acidic residues" evidence="4">
    <location>
        <begin position="373"/>
        <end position="383"/>
    </location>
</feature>
<dbReference type="PANTHER" id="PTHR12207">
    <property type="entry name" value="V-SET AND TRANSMEMBRANE DOMAIN-CONTAINING PROTEIN"/>
    <property type="match status" value="1"/>
</dbReference>
<protein>
    <submittedName>
        <fullName evidence="7">V-set and transmembrane domain containing 4a</fullName>
    </submittedName>
</protein>
<feature type="compositionally biased region" description="Basic residues" evidence="4">
    <location>
        <begin position="408"/>
        <end position="417"/>
    </location>
</feature>
<evidence type="ECO:0000256" key="3">
    <source>
        <dbReference type="ARBA" id="ARBA00023319"/>
    </source>
</evidence>
<dbReference type="Gene3D" id="2.60.40.10">
    <property type="entry name" value="Immunoglobulins"/>
    <property type="match status" value="1"/>
</dbReference>
<feature type="domain" description="Ig-like" evidence="6">
    <location>
        <begin position="143"/>
        <end position="288"/>
    </location>
</feature>
<dbReference type="GO" id="GO:0016020">
    <property type="term" value="C:membrane"/>
    <property type="evidence" value="ECO:0007669"/>
    <property type="project" value="TreeGrafter"/>
</dbReference>
<dbReference type="PANTHER" id="PTHR12207:SF8">
    <property type="entry name" value="V-SET AND TRANSMEMBRANE DOMAIN-CONTAINING PROTEIN 4"/>
    <property type="match status" value="1"/>
</dbReference>
<dbReference type="InterPro" id="IPR036179">
    <property type="entry name" value="Ig-like_dom_sf"/>
</dbReference>
<feature type="region of interest" description="Disordered" evidence="4">
    <location>
        <begin position="440"/>
        <end position="459"/>
    </location>
</feature>
<feature type="region of interest" description="Disordered" evidence="4">
    <location>
        <begin position="353"/>
        <end position="433"/>
    </location>
</feature>
<keyword evidence="2" id="KW-1015">Disulfide bond</keyword>
<dbReference type="PROSITE" id="PS50835">
    <property type="entry name" value="IG_LIKE"/>
    <property type="match status" value="1"/>
</dbReference>
<accession>A0AAQ5Y7H7</accession>
<dbReference type="Ensembl" id="ENSAOCT00000072732.1">
    <property type="protein sequence ID" value="ENSAOCP00000049653.1"/>
    <property type="gene ID" value="ENSAOCG00000016642.2"/>
</dbReference>
<reference evidence="7" key="2">
    <citation type="submission" date="2025-08" db="UniProtKB">
        <authorList>
            <consortium name="Ensembl"/>
        </authorList>
    </citation>
    <scope>IDENTIFICATION</scope>
</reference>
<evidence type="ECO:0000256" key="4">
    <source>
        <dbReference type="SAM" id="MobiDB-lite"/>
    </source>
</evidence>
<dbReference type="InterPro" id="IPR051102">
    <property type="entry name" value="IgSF_V-set/TM_domain"/>
</dbReference>
<dbReference type="FunFam" id="2.60.40.10:FF:001953">
    <property type="entry name" value="V-set and transmembrane domain containing 4b"/>
    <property type="match status" value="1"/>
</dbReference>
<dbReference type="Proteomes" id="UP001501940">
    <property type="component" value="Chromosome 16"/>
</dbReference>
<evidence type="ECO:0000256" key="1">
    <source>
        <dbReference type="ARBA" id="ARBA00022729"/>
    </source>
</evidence>
<proteinExistence type="predicted"/>
<reference evidence="7" key="3">
    <citation type="submission" date="2025-09" db="UniProtKB">
        <authorList>
            <consortium name="Ensembl"/>
        </authorList>
    </citation>
    <scope>IDENTIFICATION</scope>
</reference>
<name>A0AAQ5Y7H7_AMPOC</name>
<feature type="compositionally biased region" description="Polar residues" evidence="4">
    <location>
        <begin position="447"/>
        <end position="459"/>
    </location>
</feature>
<feature type="transmembrane region" description="Helical" evidence="5">
    <location>
        <begin position="302"/>
        <end position="330"/>
    </location>
</feature>
<evidence type="ECO:0000256" key="5">
    <source>
        <dbReference type="SAM" id="Phobius"/>
    </source>
</evidence>
<keyword evidence="5" id="KW-0812">Transmembrane</keyword>
<keyword evidence="1" id="KW-0732">Signal</keyword>
<dbReference type="SMART" id="SM00409">
    <property type="entry name" value="IG"/>
    <property type="match status" value="1"/>
</dbReference>
<organism evidence="7 8">
    <name type="scientific">Amphiprion ocellaris</name>
    <name type="common">Clown anemonefish</name>
    <dbReference type="NCBI Taxonomy" id="80972"/>
    <lineage>
        <taxon>Eukaryota</taxon>
        <taxon>Metazoa</taxon>
        <taxon>Chordata</taxon>
        <taxon>Craniata</taxon>
        <taxon>Vertebrata</taxon>
        <taxon>Euteleostomi</taxon>
        <taxon>Actinopterygii</taxon>
        <taxon>Neopterygii</taxon>
        <taxon>Teleostei</taxon>
        <taxon>Neoteleostei</taxon>
        <taxon>Acanthomorphata</taxon>
        <taxon>Ovalentaria</taxon>
        <taxon>Pomacentridae</taxon>
        <taxon>Amphiprion</taxon>
    </lineage>
</organism>
<dbReference type="GeneTree" id="ENSGT00390000008566"/>
<sequence>MQDEHHPHTLRVTRVMEMHVQHFIVYAPQNCTQCDRPMHTHKPRDLTITLDFWGFGPWSKTLAGTQEMTFPTFCRTHREREQARETVRGRVSERESTGREWEFLSGNRAFTVSYYTEKRRKRRRINVVLVLTKALVTEVCHALNVTVTPGPVVLVPEKDNLTLSCLVSQRKRSSSVLILRWFFSPLTAPTVGPPPSFPPTSAPAPEPTQFLIVKMGIKKMKIYGNYTRRFPQPKFRLHEETEGEVFQLRILRVMEMDQGFYTCKVQEIRKHRDTWRASSNGTSTTQLTVHFTPEDGSSEGPWLLFADVYLCAVLICSLGLLSIFLFTLVLTCQYFHRRHRLKASYLLVKCPESSSGETVTSSSSSSSSSPRTQRKESRQKPERTVMPPKLPEDPPLHISAKAPVAAKRPQKPRRSKPRTSTAPRVSHEDSLTYAELELVRPRLEPPASSTPDPAPCNSDTVYAQILFQEKQL</sequence>
<keyword evidence="8" id="KW-1185">Reference proteome</keyword>
<dbReference type="AlphaFoldDB" id="A0AAQ5Y7H7"/>
<dbReference type="InterPro" id="IPR007110">
    <property type="entry name" value="Ig-like_dom"/>
</dbReference>